<dbReference type="EMBL" id="CAJVPZ010040038">
    <property type="protein sequence ID" value="CAG8758701.1"/>
    <property type="molecule type" value="Genomic_DNA"/>
</dbReference>
<proteinExistence type="predicted"/>
<evidence type="ECO:0000313" key="2">
    <source>
        <dbReference type="Proteomes" id="UP000789396"/>
    </source>
</evidence>
<name>A0A9N9NTE9_9GLOM</name>
<accession>A0A9N9NTE9</accession>
<gene>
    <name evidence="1" type="ORF">RFULGI_LOCUS14140</name>
</gene>
<evidence type="ECO:0000313" key="1">
    <source>
        <dbReference type="EMBL" id="CAG8758701.1"/>
    </source>
</evidence>
<sequence length="50" mass="5718">KQGRFGSQEEDVILDVNMIQELPQDGIAKEDMLQVEPMKEVTITQEKTVE</sequence>
<protein>
    <submittedName>
        <fullName evidence="1">16057_t:CDS:1</fullName>
    </submittedName>
</protein>
<reference evidence="1" key="1">
    <citation type="submission" date="2021-06" db="EMBL/GenBank/DDBJ databases">
        <authorList>
            <person name="Kallberg Y."/>
            <person name="Tangrot J."/>
            <person name="Rosling A."/>
        </authorList>
    </citation>
    <scope>NUCLEOTIDE SEQUENCE</scope>
    <source>
        <strain evidence="1">IN212</strain>
    </source>
</reference>
<feature type="non-terminal residue" evidence="1">
    <location>
        <position position="1"/>
    </location>
</feature>
<dbReference type="AlphaFoldDB" id="A0A9N9NTE9"/>
<keyword evidence="2" id="KW-1185">Reference proteome</keyword>
<feature type="non-terminal residue" evidence="1">
    <location>
        <position position="50"/>
    </location>
</feature>
<organism evidence="1 2">
    <name type="scientific">Racocetra fulgida</name>
    <dbReference type="NCBI Taxonomy" id="60492"/>
    <lineage>
        <taxon>Eukaryota</taxon>
        <taxon>Fungi</taxon>
        <taxon>Fungi incertae sedis</taxon>
        <taxon>Mucoromycota</taxon>
        <taxon>Glomeromycotina</taxon>
        <taxon>Glomeromycetes</taxon>
        <taxon>Diversisporales</taxon>
        <taxon>Gigasporaceae</taxon>
        <taxon>Racocetra</taxon>
    </lineage>
</organism>
<dbReference type="Proteomes" id="UP000789396">
    <property type="component" value="Unassembled WGS sequence"/>
</dbReference>
<comment type="caution">
    <text evidence="1">The sequence shown here is derived from an EMBL/GenBank/DDBJ whole genome shotgun (WGS) entry which is preliminary data.</text>
</comment>
<dbReference type="OrthoDB" id="10299941at2759"/>